<gene>
    <name evidence="1" type="ORF">SAMN05660845_0562</name>
</gene>
<dbReference type="RefSeq" id="WP_091473693.1">
    <property type="nucleotide sequence ID" value="NZ_FOJT01000001.1"/>
</dbReference>
<evidence type="ECO:0000313" key="1">
    <source>
        <dbReference type="EMBL" id="SFA79215.1"/>
    </source>
</evidence>
<evidence type="ECO:0008006" key="3">
    <source>
        <dbReference type="Google" id="ProtNLM"/>
    </source>
</evidence>
<dbReference type="EMBL" id="FOJT01000001">
    <property type="protein sequence ID" value="SFA79215.1"/>
    <property type="molecule type" value="Genomic_DNA"/>
</dbReference>
<dbReference type="AlphaFoldDB" id="A0A1I0VS17"/>
<accession>A0A1I0VS17</accession>
<evidence type="ECO:0000313" key="2">
    <source>
        <dbReference type="Proteomes" id="UP000199604"/>
    </source>
</evidence>
<reference evidence="2" key="1">
    <citation type="submission" date="2016-10" db="EMBL/GenBank/DDBJ databases">
        <authorList>
            <person name="Varghese N."/>
            <person name="Submissions S."/>
        </authorList>
    </citation>
    <scope>NUCLEOTIDE SEQUENCE [LARGE SCALE GENOMIC DNA]</scope>
    <source>
        <strain evidence="2">DSM 21789</strain>
    </source>
</reference>
<dbReference type="Pfam" id="PF20420">
    <property type="entry name" value="DUF6702"/>
    <property type="match status" value="1"/>
</dbReference>
<keyword evidence="2" id="KW-1185">Reference proteome</keyword>
<dbReference type="InterPro" id="IPR046525">
    <property type="entry name" value="DUF6702"/>
</dbReference>
<proteinExistence type="predicted"/>
<dbReference type="STRING" id="498292.SAMN05660845_0562"/>
<dbReference type="Proteomes" id="UP000199604">
    <property type="component" value="Unassembled WGS sequence"/>
</dbReference>
<protein>
    <recommendedName>
        <fullName evidence="3">Peptidase E</fullName>
    </recommendedName>
</protein>
<organism evidence="1 2">
    <name type="scientific">Flavobacterium swingsii</name>
    <dbReference type="NCBI Taxonomy" id="498292"/>
    <lineage>
        <taxon>Bacteria</taxon>
        <taxon>Pseudomonadati</taxon>
        <taxon>Bacteroidota</taxon>
        <taxon>Flavobacteriia</taxon>
        <taxon>Flavobacteriales</taxon>
        <taxon>Flavobacteriaceae</taxon>
        <taxon>Flavobacterium</taxon>
    </lineage>
</organism>
<sequence>MKKSIFYTLLFLSIISLSSFAMHKFYVSIYQVNFNQKKQMLEITSRIFIDDLNDVLKTKYNQKTHIGEPNEMPEDVVLMKKYIADNFSIKINGQQKSINYLSKEIEGNIIICYYNVKEISKIKTLEIQNTTLFELNSDQQNIIQTTIYGKKQSLLLTPDNVKAMLKP</sequence>
<dbReference type="OrthoDB" id="5735516at2"/>
<name>A0A1I0VS17_9FLAO</name>